<evidence type="ECO:0000313" key="1">
    <source>
        <dbReference type="EMBL" id="EFV45901.1"/>
    </source>
</evidence>
<dbReference type="Pfam" id="PF09615">
    <property type="entry name" value="Cas_Csy3"/>
    <property type="match status" value="1"/>
</dbReference>
<reference evidence="1 2" key="2">
    <citation type="submission" date="2013-04" db="EMBL/GenBank/DDBJ databases">
        <title>The Genome Sequence of Bilophila wadsworthia 3_1_6.</title>
        <authorList>
            <consortium name="The Broad Institute Genomics Platform"/>
            <person name="Earl A."/>
            <person name="Ward D."/>
            <person name="Feldgarden M."/>
            <person name="Gevers D."/>
            <person name="Sibley C."/>
            <person name="Strauss J."/>
            <person name="Allen-Vercoe E."/>
            <person name="Walker B."/>
            <person name="Young S."/>
            <person name="Zeng Q."/>
            <person name="Gargeya S."/>
            <person name="Fitzgerald M."/>
            <person name="Haas B."/>
            <person name="Abouelleil A."/>
            <person name="Allen A.W."/>
            <person name="Alvarado L."/>
            <person name="Arachchi H.M."/>
            <person name="Berlin A.M."/>
            <person name="Chapman S.B."/>
            <person name="Gainer-Dewar J."/>
            <person name="Goldberg J."/>
            <person name="Griggs A."/>
            <person name="Gujja S."/>
            <person name="Hansen M."/>
            <person name="Howarth C."/>
            <person name="Imamovic A."/>
            <person name="Ireland A."/>
            <person name="Larimer J."/>
            <person name="McCowan C."/>
            <person name="Murphy C."/>
            <person name="Pearson M."/>
            <person name="Poon T.W."/>
            <person name="Priest M."/>
            <person name="Roberts A."/>
            <person name="Saif S."/>
            <person name="Shea T."/>
            <person name="Sisk P."/>
            <person name="Sykes S."/>
            <person name="Wortman J."/>
            <person name="Nusbaum C."/>
            <person name="Birren B."/>
        </authorList>
    </citation>
    <scope>NUCLEOTIDE SEQUENCE [LARGE SCALE GENOMIC DNA]</scope>
    <source>
        <strain evidence="1 2">3_1_6</strain>
    </source>
</reference>
<dbReference type="STRING" id="563192.HMPREF0179_00247"/>
<organism evidence="1 2">
    <name type="scientific">Bilophila wadsworthia (strain 3_1_6)</name>
    <dbReference type="NCBI Taxonomy" id="563192"/>
    <lineage>
        <taxon>Bacteria</taxon>
        <taxon>Pseudomonadati</taxon>
        <taxon>Thermodesulfobacteriota</taxon>
        <taxon>Desulfovibrionia</taxon>
        <taxon>Desulfovibrionales</taxon>
        <taxon>Desulfovibrionaceae</taxon>
        <taxon>Bilophila</taxon>
    </lineage>
</organism>
<dbReference type="AlphaFoldDB" id="E5Y238"/>
<name>E5Y238_BILW3</name>
<dbReference type="OrthoDB" id="240864at2"/>
<accession>E5Y238</accession>
<dbReference type="HOGENOM" id="CLU_063672_0_0_7"/>
<sequence length="353" mass="38728">MAKKMNKLPGVLSFQRCLLVTDGLFYNELDNGNLSPLWVMRHGIRGTQNINKASKEGQAASASAKRDEVSNIQTTDSAKLDANASALQVRFNLRGMDIQKALFACAPGQKDSMDDLNAFKADLAAFVDRAKESEALVHLACRYVRNIANGRFLWRNRTVASSATVEVLLPDGTKKMFDALATPFNHFEEVSDDERTVAEVLARGWKGDPTTELRVTAHVDLGVGGAVEVFPSQNYLENKARGFARPLYCVGGAPDGQDQHSVRIMGQAALRDQKIGNALRTIDTWYPAYEERRVPLPVEPNGASLDAQEFFRNKGDASGFKLMLRVSELDPMTPDGLFLLACIIRGGVFSGSE</sequence>
<dbReference type="EMBL" id="ADCP02000002">
    <property type="protein sequence ID" value="EFV45901.1"/>
    <property type="molecule type" value="Genomic_DNA"/>
</dbReference>
<dbReference type="eggNOG" id="ENOG502Z7PG">
    <property type="taxonomic scope" value="Bacteria"/>
</dbReference>
<dbReference type="InterPro" id="IPR013399">
    <property type="entry name" value="CRISPR-assoc_prot_Csy3"/>
</dbReference>
<gene>
    <name evidence="1" type="ORF">HMPREF0179_00247</name>
</gene>
<dbReference type="NCBIfam" id="TIGR02566">
    <property type="entry name" value="cas_Csy3"/>
    <property type="match status" value="1"/>
</dbReference>
<protein>
    <submittedName>
        <fullName evidence="1">CRISPR type I-f/ypest-associated protein csy3</fullName>
    </submittedName>
</protein>
<reference evidence="1 2" key="1">
    <citation type="submission" date="2010-10" db="EMBL/GenBank/DDBJ databases">
        <authorList>
            <consortium name="The Broad Institute Genome Sequencing Platform"/>
            <person name="Ward D."/>
            <person name="Earl A."/>
            <person name="Feldgarden M."/>
            <person name="Young S.K."/>
            <person name="Gargeya S."/>
            <person name="Zeng Q."/>
            <person name="Alvarado L."/>
            <person name="Berlin A."/>
            <person name="Bochicchio J."/>
            <person name="Chapman S.B."/>
            <person name="Chen Z."/>
            <person name="Freedman E."/>
            <person name="Gellesch M."/>
            <person name="Goldberg J."/>
            <person name="Griggs A."/>
            <person name="Gujja S."/>
            <person name="Heilman E."/>
            <person name="Heiman D."/>
            <person name="Howarth C."/>
            <person name="Mehta T."/>
            <person name="Neiman D."/>
            <person name="Pearson M."/>
            <person name="Roberts A."/>
            <person name="Saif S."/>
            <person name="Shea T."/>
            <person name="Shenoy N."/>
            <person name="Sisk P."/>
            <person name="Stolte C."/>
            <person name="Sykes S."/>
            <person name="White J."/>
            <person name="Yandava C."/>
            <person name="Allen-Vercoe E."/>
            <person name="Sibley C."/>
            <person name="Ambrose C.E."/>
            <person name="Strauss J."/>
            <person name="Daigneault M."/>
            <person name="Haas B."/>
            <person name="Nusbaum C."/>
            <person name="Birren B."/>
        </authorList>
    </citation>
    <scope>NUCLEOTIDE SEQUENCE [LARGE SCALE GENOMIC DNA]</scope>
    <source>
        <strain evidence="1 2">3_1_6</strain>
    </source>
</reference>
<proteinExistence type="predicted"/>
<evidence type="ECO:0000313" key="2">
    <source>
        <dbReference type="Proteomes" id="UP000006034"/>
    </source>
</evidence>
<keyword evidence="2" id="KW-1185">Reference proteome</keyword>
<dbReference type="GeneID" id="78086965"/>
<comment type="caution">
    <text evidence="1">The sequence shown here is derived from an EMBL/GenBank/DDBJ whole genome shotgun (WGS) entry which is preliminary data.</text>
</comment>
<dbReference type="Proteomes" id="UP000006034">
    <property type="component" value="Unassembled WGS sequence"/>
</dbReference>
<dbReference type="RefSeq" id="WP_005024344.1">
    <property type="nucleotide sequence ID" value="NZ_KE150239.1"/>
</dbReference>